<sequence length="157" mass="16972">IAGRRALRHVQPLAEADGLAEIGDVEPGFGQRRVDCLDRLVPAALVALVGEFLHRAAGADRHLGQRFIGEIGPRHLEFIVHGVGEVADRRQPLDQRPAVRVGNVEAGVEHRHLAAGTLVEGIAGLVDRVEFREQAIGAEFRLGPATRRIGIEAGREL</sequence>
<feature type="non-terminal residue" evidence="1">
    <location>
        <position position="157"/>
    </location>
</feature>
<feature type="non-terminal residue" evidence="1">
    <location>
        <position position="1"/>
    </location>
</feature>
<proteinExistence type="predicted"/>
<evidence type="ECO:0000313" key="1">
    <source>
        <dbReference type="EMBL" id="KIU01350.1"/>
    </source>
</evidence>
<dbReference type="Proteomes" id="UP000032274">
    <property type="component" value="Unassembled WGS sequence"/>
</dbReference>
<dbReference type="EMBL" id="JXIG01000451">
    <property type="protein sequence ID" value="KIU01350.1"/>
    <property type="molecule type" value="Genomic_DNA"/>
</dbReference>
<protein>
    <submittedName>
        <fullName evidence="1">Uncharacterized protein</fullName>
    </submittedName>
</protein>
<comment type="caution">
    <text evidence="1">The sequence shown here is derived from an EMBL/GenBank/DDBJ whole genome shotgun (WGS) entry which is preliminary data.</text>
</comment>
<name>A0AA40MKM5_STAAU</name>
<organism evidence="1 2">
    <name type="scientific">Staphylococcus aureus</name>
    <dbReference type="NCBI Taxonomy" id="1280"/>
    <lineage>
        <taxon>Bacteria</taxon>
        <taxon>Bacillati</taxon>
        <taxon>Bacillota</taxon>
        <taxon>Bacilli</taxon>
        <taxon>Bacillales</taxon>
        <taxon>Staphylococcaceae</taxon>
        <taxon>Staphylococcus</taxon>
    </lineage>
</organism>
<dbReference type="AlphaFoldDB" id="A0AA40MKM5"/>
<reference evidence="1 2" key="1">
    <citation type="submission" date="2015-01" db="EMBL/GenBank/DDBJ databases">
        <title>Characterization of Swiss Staphylococcus aureus strains involved in food poisoning.</title>
        <authorList>
            <person name="Crovadore J."/>
            <person name="Chablais R."/>
            <person name="Tonacini J."/>
            <person name="Schnyder B."/>
            <person name="Lefort F."/>
        </authorList>
    </citation>
    <scope>NUCLEOTIDE SEQUENCE [LARGE SCALE GENOMIC DNA]</scope>
    <source>
        <strain evidence="1 2">SA-120</strain>
    </source>
</reference>
<gene>
    <name evidence="1" type="ORF">QU38_02090</name>
</gene>
<accession>A0AA40MKM5</accession>
<evidence type="ECO:0000313" key="2">
    <source>
        <dbReference type="Proteomes" id="UP000032274"/>
    </source>
</evidence>